<keyword evidence="8" id="KW-0963">Cytoplasm</keyword>
<dbReference type="PROSITE" id="PS01196">
    <property type="entry name" value="PEPT_TRNA_HYDROL_2"/>
    <property type="match status" value="1"/>
</dbReference>
<reference evidence="11" key="2">
    <citation type="submission" date="2015-10" db="EMBL/GenBank/DDBJ databases">
        <authorList>
            <person name="Gilbert D.G."/>
        </authorList>
    </citation>
    <scope>NUCLEOTIDE SEQUENCE</scope>
    <source>
        <strain evidence="11">GO-13</strain>
    </source>
</reference>
<feature type="binding site" evidence="8">
    <location>
        <position position="64"/>
    </location>
    <ligand>
        <name>tRNA</name>
        <dbReference type="ChEBI" id="CHEBI:17843"/>
    </ligand>
</feature>
<dbReference type="NCBIfam" id="TIGR00447">
    <property type="entry name" value="pth"/>
    <property type="match status" value="1"/>
</dbReference>
<dbReference type="GO" id="GO:0072344">
    <property type="term" value="P:rescue of stalled ribosome"/>
    <property type="evidence" value="ECO:0007669"/>
    <property type="project" value="UniProtKB-UniRule"/>
</dbReference>
<dbReference type="FunFam" id="3.40.50.1470:FF:000001">
    <property type="entry name" value="Peptidyl-tRNA hydrolase"/>
    <property type="match status" value="1"/>
</dbReference>
<evidence type="ECO:0000256" key="4">
    <source>
        <dbReference type="ARBA" id="ARBA00022884"/>
    </source>
</evidence>
<evidence type="ECO:0000256" key="8">
    <source>
        <dbReference type="HAMAP-Rule" id="MF_00083"/>
    </source>
</evidence>
<name>A0A0J6E962_9BACI</name>
<evidence type="ECO:0000256" key="6">
    <source>
        <dbReference type="ARBA" id="ARBA00048707"/>
    </source>
</evidence>
<keyword evidence="3 8" id="KW-0378">Hydrolase</keyword>
<dbReference type="RefSeq" id="WP_048355890.1">
    <property type="nucleotide sequence ID" value="NZ_CP023481.1"/>
</dbReference>
<comment type="function">
    <text evidence="8">Hydrolyzes ribosome-free peptidyl-tRNAs (with 1 or more amino acids incorporated), which drop off the ribosome during protein synthesis, or as a result of ribosome stalling.</text>
</comment>
<dbReference type="AlphaFoldDB" id="A0A0J6E962"/>
<evidence type="ECO:0000256" key="9">
    <source>
        <dbReference type="RuleBase" id="RU000673"/>
    </source>
</evidence>
<dbReference type="EMBL" id="JARRTL010000035">
    <property type="protein sequence ID" value="MEC0487756.1"/>
    <property type="molecule type" value="Genomic_DNA"/>
</dbReference>
<reference evidence="12 14" key="3">
    <citation type="submission" date="2023-03" db="EMBL/GenBank/DDBJ databases">
        <title>Agriculturally important microbes genome sequencing.</title>
        <authorList>
            <person name="Dunlap C."/>
        </authorList>
    </citation>
    <scope>NUCLEOTIDE SEQUENCE [LARGE SCALE GENOMIC DNA]</scope>
    <source>
        <strain evidence="12 14">CBP-3203</strain>
    </source>
</reference>
<comment type="function">
    <text evidence="8">Catalyzes the release of premature peptidyl moieties from peptidyl-tRNA molecules trapped in stalled 50S ribosomal subunits, and thus maintains levels of free tRNAs and 50S ribosomes.</text>
</comment>
<dbReference type="Pfam" id="PF01195">
    <property type="entry name" value="Pept_tRNA_hydro"/>
    <property type="match status" value="1"/>
</dbReference>
<comment type="subcellular location">
    <subcellularLocation>
        <location evidence="8">Cytoplasm</location>
    </subcellularLocation>
</comment>
<dbReference type="Proteomes" id="UP000036168">
    <property type="component" value="Unassembled WGS sequence"/>
</dbReference>
<feature type="site" description="Discriminates between blocked and unblocked aminoacyl-tRNA" evidence="8">
    <location>
        <position position="9"/>
    </location>
</feature>
<comment type="subunit">
    <text evidence="8">Monomer.</text>
</comment>
<feature type="binding site" evidence="8">
    <location>
        <position position="14"/>
    </location>
    <ligand>
        <name>tRNA</name>
        <dbReference type="ChEBI" id="CHEBI:17843"/>
    </ligand>
</feature>
<dbReference type="GO" id="GO:0006515">
    <property type="term" value="P:protein quality control for misfolded or incompletely synthesized proteins"/>
    <property type="evidence" value="ECO:0007669"/>
    <property type="project" value="UniProtKB-UniRule"/>
</dbReference>
<dbReference type="PANTHER" id="PTHR17224">
    <property type="entry name" value="PEPTIDYL-TRNA HYDROLASE"/>
    <property type="match status" value="1"/>
</dbReference>
<feature type="site" description="Stabilizes the basic form of H active site to accept a proton" evidence="8">
    <location>
        <position position="91"/>
    </location>
</feature>
<dbReference type="PROSITE" id="PS01195">
    <property type="entry name" value="PEPT_TRNA_HYDROL_1"/>
    <property type="match status" value="1"/>
</dbReference>
<keyword evidence="14" id="KW-1185">Reference proteome</keyword>
<accession>A0A0J6E962</accession>
<dbReference type="OrthoDB" id="9800507at2"/>
<evidence type="ECO:0000313" key="11">
    <source>
        <dbReference type="EMBL" id="KRT94467.1"/>
    </source>
</evidence>
<dbReference type="GO" id="GO:0005737">
    <property type="term" value="C:cytoplasm"/>
    <property type="evidence" value="ECO:0007669"/>
    <property type="project" value="UniProtKB-SubCell"/>
</dbReference>
<dbReference type="CDD" id="cd00462">
    <property type="entry name" value="PTH"/>
    <property type="match status" value="1"/>
</dbReference>
<dbReference type="InterPro" id="IPR001328">
    <property type="entry name" value="Pept_tRNA_hydro"/>
</dbReference>
<evidence type="ECO:0000256" key="5">
    <source>
        <dbReference type="ARBA" id="ARBA00038063"/>
    </source>
</evidence>
<feature type="binding site" evidence="8">
    <location>
        <position position="66"/>
    </location>
    <ligand>
        <name>tRNA</name>
        <dbReference type="ChEBI" id="CHEBI:17843"/>
    </ligand>
</feature>
<dbReference type="Proteomes" id="UP001341297">
    <property type="component" value="Unassembled WGS sequence"/>
</dbReference>
<accession>A0A0J6ESE3</accession>
<comment type="similarity">
    <text evidence="5 8 10">Belongs to the PTH family.</text>
</comment>
<dbReference type="STRING" id="1664069.BGLY_0061"/>
<dbReference type="HAMAP" id="MF_00083">
    <property type="entry name" value="Pept_tRNA_hydro_bact"/>
    <property type="match status" value="1"/>
</dbReference>
<keyword evidence="2 8" id="KW-0820">tRNA-binding</keyword>
<evidence type="ECO:0000256" key="2">
    <source>
        <dbReference type="ARBA" id="ARBA00022555"/>
    </source>
</evidence>
<proteinExistence type="inferred from homology"/>
<gene>
    <name evidence="8 12" type="primary">pth</name>
    <name evidence="11" type="ORF">AB447_215005</name>
    <name evidence="12" type="ORF">P8828_23700</name>
</gene>
<evidence type="ECO:0000256" key="7">
    <source>
        <dbReference type="ARBA" id="ARBA00050038"/>
    </source>
</evidence>
<dbReference type="InterPro" id="IPR018171">
    <property type="entry name" value="Pept_tRNA_hydro_CS"/>
</dbReference>
<organism evidence="11 13">
    <name type="scientific">Bacillus glycinifermentans</name>
    <dbReference type="NCBI Taxonomy" id="1664069"/>
    <lineage>
        <taxon>Bacteria</taxon>
        <taxon>Bacillati</taxon>
        <taxon>Bacillota</taxon>
        <taxon>Bacilli</taxon>
        <taxon>Bacillales</taxon>
        <taxon>Bacillaceae</taxon>
        <taxon>Bacillus</taxon>
    </lineage>
</organism>
<evidence type="ECO:0000256" key="3">
    <source>
        <dbReference type="ARBA" id="ARBA00022801"/>
    </source>
</evidence>
<dbReference type="PANTHER" id="PTHR17224:SF1">
    <property type="entry name" value="PEPTIDYL-TRNA HYDROLASE"/>
    <property type="match status" value="1"/>
</dbReference>
<dbReference type="EC" id="3.1.1.29" evidence="1 8"/>
<evidence type="ECO:0000256" key="10">
    <source>
        <dbReference type="RuleBase" id="RU004320"/>
    </source>
</evidence>
<dbReference type="GO" id="GO:0000049">
    <property type="term" value="F:tRNA binding"/>
    <property type="evidence" value="ECO:0007669"/>
    <property type="project" value="UniProtKB-UniRule"/>
</dbReference>
<evidence type="ECO:0000313" key="14">
    <source>
        <dbReference type="Proteomes" id="UP001341297"/>
    </source>
</evidence>
<evidence type="ECO:0000313" key="12">
    <source>
        <dbReference type="EMBL" id="MEC0487756.1"/>
    </source>
</evidence>
<dbReference type="SUPFAM" id="SSF53178">
    <property type="entry name" value="Peptidyl-tRNA hydrolase-like"/>
    <property type="match status" value="1"/>
</dbReference>
<comment type="catalytic activity">
    <reaction evidence="6 8 9">
        <text>an N-acyl-L-alpha-aminoacyl-tRNA + H2O = an N-acyl-L-amino acid + a tRNA + H(+)</text>
        <dbReference type="Rhea" id="RHEA:54448"/>
        <dbReference type="Rhea" id="RHEA-COMP:10123"/>
        <dbReference type="Rhea" id="RHEA-COMP:13883"/>
        <dbReference type="ChEBI" id="CHEBI:15377"/>
        <dbReference type="ChEBI" id="CHEBI:15378"/>
        <dbReference type="ChEBI" id="CHEBI:59874"/>
        <dbReference type="ChEBI" id="CHEBI:78442"/>
        <dbReference type="ChEBI" id="CHEBI:138191"/>
        <dbReference type="EC" id="3.1.1.29"/>
    </reaction>
</comment>
<dbReference type="EMBL" id="LECW02000011">
    <property type="protein sequence ID" value="KRT94467.1"/>
    <property type="molecule type" value="Genomic_DNA"/>
</dbReference>
<evidence type="ECO:0000313" key="13">
    <source>
        <dbReference type="Proteomes" id="UP000036168"/>
    </source>
</evidence>
<evidence type="ECO:0000256" key="1">
    <source>
        <dbReference type="ARBA" id="ARBA00013260"/>
    </source>
</evidence>
<comment type="caution">
    <text evidence="11">The sequence shown here is derived from an EMBL/GenBank/DDBJ whole genome shotgun (WGS) entry which is preliminary data.</text>
</comment>
<sequence>MLVFAGLGNPGKTYENTRHNVGFMAIDVLSKEWNIALDKTKFHGQYGIGFVSGKKVLLVKPLTYMNLSGECLRPLLDYYEVPIENMKVIYDDLDLPTGKIRLRTKGSAGGHNGIKSMIQHLGTSDFNRIRVGIGRPVNGMKIVDYVLGAFTGEEEPAIREAVQKTVKACEASLEKPFLEVMNEYNAKV</sequence>
<feature type="active site" description="Proton acceptor" evidence="8">
    <location>
        <position position="19"/>
    </location>
</feature>
<reference evidence="11 13" key="1">
    <citation type="journal article" date="2015" name="Int. J. Syst. Evol. Microbiol.">
        <title>Bacillus glycinifermentans sp. nov., isolated from fermented soybean paste.</title>
        <authorList>
            <person name="Kim S.J."/>
            <person name="Dunlap C.A."/>
            <person name="Kwon S.W."/>
            <person name="Rooney A.P."/>
        </authorList>
    </citation>
    <scope>NUCLEOTIDE SEQUENCE [LARGE SCALE GENOMIC DNA]</scope>
    <source>
        <strain evidence="11 13">GO-13</strain>
    </source>
</reference>
<feature type="binding site" evidence="8">
    <location>
        <position position="112"/>
    </location>
    <ligand>
        <name>tRNA</name>
        <dbReference type="ChEBI" id="CHEBI:17843"/>
    </ligand>
</feature>
<keyword evidence="4 8" id="KW-0694">RNA-binding</keyword>
<dbReference type="InterPro" id="IPR036416">
    <property type="entry name" value="Pept_tRNA_hydro_sf"/>
</dbReference>
<protein>
    <recommendedName>
        <fullName evidence="7 8">Peptidyl-tRNA hydrolase</fullName>
        <shortName evidence="8">Pth</shortName>
        <ecNumber evidence="1 8">3.1.1.29</ecNumber>
    </recommendedName>
</protein>
<dbReference type="Gene3D" id="3.40.50.1470">
    <property type="entry name" value="Peptidyl-tRNA hydrolase"/>
    <property type="match status" value="1"/>
</dbReference>
<dbReference type="PATRIC" id="fig|1664069.3.peg.2740"/>
<dbReference type="GO" id="GO:0004045">
    <property type="term" value="F:peptidyl-tRNA hydrolase activity"/>
    <property type="evidence" value="ECO:0007669"/>
    <property type="project" value="UniProtKB-UniRule"/>
</dbReference>